<accession>A0ABR7DF60</accession>
<evidence type="ECO:0000256" key="1">
    <source>
        <dbReference type="SAM" id="Phobius"/>
    </source>
</evidence>
<dbReference type="InterPro" id="IPR054530">
    <property type="entry name" value="TcaA_4th"/>
</dbReference>
<evidence type="ECO:0008006" key="6">
    <source>
        <dbReference type="Google" id="ProtNLM"/>
    </source>
</evidence>
<protein>
    <recommendedName>
        <fullName evidence="6">Membrane-associated protein</fullName>
    </recommendedName>
</protein>
<dbReference type="InterPro" id="IPR054529">
    <property type="entry name" value="TcaA_2nd"/>
</dbReference>
<feature type="transmembrane region" description="Helical" evidence="1">
    <location>
        <begin position="32"/>
        <end position="51"/>
    </location>
</feature>
<proteinExistence type="predicted"/>
<feature type="domain" description="TcaA second" evidence="2">
    <location>
        <begin position="57"/>
        <end position="120"/>
    </location>
</feature>
<organism evidence="4 5">
    <name type="scientific">Clostridium hominis</name>
    <dbReference type="NCBI Taxonomy" id="2763036"/>
    <lineage>
        <taxon>Bacteria</taxon>
        <taxon>Bacillati</taxon>
        <taxon>Bacillota</taxon>
        <taxon>Clostridia</taxon>
        <taxon>Eubacteriales</taxon>
        <taxon>Clostridiaceae</taxon>
        <taxon>Clostridium</taxon>
    </lineage>
</organism>
<dbReference type="Pfam" id="PF22820">
    <property type="entry name" value="TcaA_3rd_4th"/>
    <property type="match status" value="1"/>
</dbReference>
<keyword evidence="1" id="KW-0812">Transmembrane</keyword>
<comment type="caution">
    <text evidence="4">The sequence shown here is derived from an EMBL/GenBank/DDBJ whole genome shotgun (WGS) entry which is preliminary data.</text>
</comment>
<evidence type="ECO:0000313" key="5">
    <source>
        <dbReference type="Proteomes" id="UP000596929"/>
    </source>
</evidence>
<feature type="domain" description="TcaA 4th" evidence="3">
    <location>
        <begin position="209"/>
        <end position="274"/>
    </location>
</feature>
<evidence type="ECO:0000313" key="4">
    <source>
        <dbReference type="EMBL" id="MBC5630061.1"/>
    </source>
</evidence>
<sequence length="412" mass="47501">MKEKFKEKLSEFNGYLKKVIGKFNALTIEKKIVIIFIVIFMIFTFITVGILNGAPTKEEVISNFKVAIENKDEKLLSKTLKIDGKKVDSESLVPLIDYYDDKRDTLLDITKKLRAENKSGMLNIESKKNIFGEKYYINVSRISVLVKSNFNNTEIFIDNRSVKSGETLKDIIPGTYIARYKLNTEFGEVTGEEEVTVSEDANINIHVDAGNITLYSAYKDADVFIDNKNIEKKVSDIVDFGPIPLNRDIELYIEQDFPWGKIKSESVVINNNGIIKLDINMVNEKLMNEIEISLNTFFNSVFDALNGGDKTLIQNADESTRNKIYDDIFKKTLFFTNNYEISDMNLNIEKSEFKYEDSIYKGNIVVKINYDIYKKILPFVKESREETFLVGLIYDDGKWVSNSIQRFNMYDE</sequence>
<keyword evidence="5" id="KW-1185">Reference proteome</keyword>
<name>A0ABR7DF60_9CLOT</name>
<evidence type="ECO:0000259" key="2">
    <source>
        <dbReference type="Pfam" id="PF22813"/>
    </source>
</evidence>
<dbReference type="PANTHER" id="PTHR40038:SF1">
    <property type="entry name" value="MEMBRANE-ASSOCIATED PROTEIN TCAA"/>
    <property type="match status" value="1"/>
</dbReference>
<keyword evidence="1" id="KW-0472">Membrane</keyword>
<evidence type="ECO:0000259" key="3">
    <source>
        <dbReference type="Pfam" id="PF22820"/>
    </source>
</evidence>
<keyword evidence="1" id="KW-1133">Transmembrane helix</keyword>
<dbReference type="PANTHER" id="PTHR40038">
    <property type="entry name" value="MEMBRANE-ASSOCIATED PROTEIN TCAA"/>
    <property type="match status" value="1"/>
</dbReference>
<dbReference type="RefSeq" id="WP_032119269.1">
    <property type="nucleotide sequence ID" value="NZ_JACOOO010000033.1"/>
</dbReference>
<dbReference type="EMBL" id="JACOOO010000033">
    <property type="protein sequence ID" value="MBC5630061.1"/>
    <property type="molecule type" value="Genomic_DNA"/>
</dbReference>
<reference evidence="4 5" key="1">
    <citation type="submission" date="2020-08" db="EMBL/GenBank/DDBJ databases">
        <title>Genome public.</title>
        <authorList>
            <person name="Liu C."/>
            <person name="Sun Q."/>
        </authorList>
    </citation>
    <scope>NUCLEOTIDE SEQUENCE [LARGE SCALE GENOMIC DNA]</scope>
    <source>
        <strain evidence="4 5">NSJ-6</strain>
    </source>
</reference>
<dbReference type="Pfam" id="PF22813">
    <property type="entry name" value="TcaA_2nd"/>
    <property type="match status" value="1"/>
</dbReference>
<dbReference type="Proteomes" id="UP000596929">
    <property type="component" value="Unassembled WGS sequence"/>
</dbReference>
<gene>
    <name evidence="4" type="ORF">H8S20_14400</name>
</gene>